<dbReference type="InterPro" id="IPR033455">
    <property type="entry name" value="AbiEi_3_N"/>
</dbReference>
<organism evidence="2 3">
    <name type="scientific">Haloferula rosea</name>
    <dbReference type="NCBI Taxonomy" id="490093"/>
    <lineage>
        <taxon>Bacteria</taxon>
        <taxon>Pseudomonadati</taxon>
        <taxon>Verrucomicrobiota</taxon>
        <taxon>Verrucomicrobiia</taxon>
        <taxon>Verrucomicrobiales</taxon>
        <taxon>Verrucomicrobiaceae</taxon>
        <taxon>Haloferula</taxon>
    </lineage>
</organism>
<evidence type="ECO:0000259" key="1">
    <source>
        <dbReference type="Pfam" id="PF17194"/>
    </source>
</evidence>
<name>A0A934R8U7_9BACT</name>
<dbReference type="Proteomes" id="UP000658278">
    <property type="component" value="Unassembled WGS sequence"/>
</dbReference>
<reference evidence="2" key="1">
    <citation type="submission" date="2021-01" db="EMBL/GenBank/DDBJ databases">
        <title>Modified the classification status of verrucomicrobia.</title>
        <authorList>
            <person name="Feng X."/>
        </authorList>
    </citation>
    <scope>NUCLEOTIDE SEQUENCE</scope>
    <source>
        <strain evidence="2">KCTC 22201</strain>
    </source>
</reference>
<gene>
    <name evidence="2" type="ORF">JIN81_09995</name>
</gene>
<comment type="caution">
    <text evidence="2">The sequence shown here is derived from an EMBL/GenBank/DDBJ whole genome shotgun (WGS) entry which is preliminary data.</text>
</comment>
<evidence type="ECO:0000313" key="2">
    <source>
        <dbReference type="EMBL" id="MBK1827354.1"/>
    </source>
</evidence>
<proteinExistence type="predicted"/>
<accession>A0A934R8U7</accession>
<feature type="domain" description="Transcriptional regulator AbiEi antitoxin N-terminal" evidence="1">
    <location>
        <begin position="6"/>
        <end position="82"/>
    </location>
</feature>
<keyword evidence="3" id="KW-1185">Reference proteome</keyword>
<dbReference type="AlphaFoldDB" id="A0A934R8U7"/>
<sequence length="199" mass="22187">MESQRSQLLRLAGESRLLREERLREAGISSTVISQAVKAGELIRLSRGVYHHPEAELDENLSLSEVAARVPHAVITLLSALQFHQIGTQQPHAVWILMKQNAVTPRIDYPPLEVVRSSVAASLSAGVDIHPLNDIPVRMTNPARTVVDCFKYRNRVGLDVCLEALKDVLQRGLKPVEVMDYAKIQRVTSVIRPYLDALV</sequence>
<evidence type="ECO:0000313" key="3">
    <source>
        <dbReference type="Proteomes" id="UP000658278"/>
    </source>
</evidence>
<dbReference type="Pfam" id="PF17194">
    <property type="entry name" value="AbiEi_3_N"/>
    <property type="match status" value="1"/>
</dbReference>
<dbReference type="RefSeq" id="WP_200278802.1">
    <property type="nucleotide sequence ID" value="NZ_JAENII010000006.1"/>
</dbReference>
<dbReference type="EMBL" id="JAENII010000006">
    <property type="protein sequence ID" value="MBK1827354.1"/>
    <property type="molecule type" value="Genomic_DNA"/>
</dbReference>
<protein>
    <submittedName>
        <fullName evidence="2">AbiEi antitoxin N-terminal domain-containing protein</fullName>
    </submittedName>
</protein>